<protein>
    <submittedName>
        <fullName evidence="3">Uncharacterized protein</fullName>
    </submittedName>
</protein>
<keyword evidence="4" id="KW-1185">Reference proteome</keyword>
<dbReference type="Proteomes" id="UP000886595">
    <property type="component" value="Unassembled WGS sequence"/>
</dbReference>
<comment type="caution">
    <text evidence="3">The sequence shown here is derived from an EMBL/GenBank/DDBJ whole genome shotgun (WGS) entry which is preliminary data.</text>
</comment>
<evidence type="ECO:0000313" key="3">
    <source>
        <dbReference type="EMBL" id="KAG2293881.1"/>
    </source>
</evidence>
<evidence type="ECO:0000256" key="1">
    <source>
        <dbReference type="SAM" id="MobiDB-lite"/>
    </source>
</evidence>
<proteinExistence type="predicted"/>
<dbReference type="PANTHER" id="PTHR37209:SF4">
    <property type="entry name" value="ARABINOGALACTAN PROTEIN"/>
    <property type="match status" value="1"/>
</dbReference>
<feature type="compositionally biased region" description="Low complexity" evidence="1">
    <location>
        <begin position="119"/>
        <end position="135"/>
    </location>
</feature>
<dbReference type="PANTHER" id="PTHR37209">
    <property type="entry name" value="LYSINE-RICH ARABINOGALACTAN PROTEIN 17-RELATED"/>
    <property type="match status" value="1"/>
</dbReference>
<sequence>MARQFAIVAICIVLIAGVGGQAPSSPPTTTPAPPTTTTPPPAATPPPVSAPPPVTTSPPPATPPPVASPPPATPPPVATPPPATPPPVASPPPATPPPVASPPPATPPPAPLASPPAQVPALAPTTPEAPSTSPSSSPPLPATDGPGPSVEGPGPSTDSNDQNGASKTVSSLYIAVEALAGEVRPALDAPAKAMPLVLDAQQSNPATLCKLPTEGNKEFHKDSVPASSMVKNPLLEEAPIAGSDTWCSRAKGITKRLQKKVKLFIVMSGETCVKYLIQQLRRKGRAGNVLS</sequence>
<dbReference type="InterPro" id="IPR044981">
    <property type="entry name" value="AGP9/17/18"/>
</dbReference>
<evidence type="ECO:0000256" key="2">
    <source>
        <dbReference type="SAM" id="SignalP"/>
    </source>
</evidence>
<organism evidence="3 4">
    <name type="scientific">Brassica carinata</name>
    <name type="common">Ethiopian mustard</name>
    <name type="synonym">Abyssinian cabbage</name>
    <dbReference type="NCBI Taxonomy" id="52824"/>
    <lineage>
        <taxon>Eukaryota</taxon>
        <taxon>Viridiplantae</taxon>
        <taxon>Streptophyta</taxon>
        <taxon>Embryophyta</taxon>
        <taxon>Tracheophyta</taxon>
        <taxon>Spermatophyta</taxon>
        <taxon>Magnoliopsida</taxon>
        <taxon>eudicotyledons</taxon>
        <taxon>Gunneridae</taxon>
        <taxon>Pentapetalae</taxon>
        <taxon>rosids</taxon>
        <taxon>malvids</taxon>
        <taxon>Brassicales</taxon>
        <taxon>Brassicaceae</taxon>
        <taxon>Brassiceae</taxon>
        <taxon>Brassica</taxon>
    </lineage>
</organism>
<keyword evidence="2" id="KW-0732">Signal</keyword>
<reference evidence="3 4" key="1">
    <citation type="submission" date="2020-02" db="EMBL/GenBank/DDBJ databases">
        <authorList>
            <person name="Ma Q."/>
            <person name="Huang Y."/>
            <person name="Song X."/>
            <person name="Pei D."/>
        </authorList>
    </citation>
    <scope>NUCLEOTIDE SEQUENCE [LARGE SCALE GENOMIC DNA]</scope>
    <source>
        <strain evidence="3">Sxm20200214</strain>
        <tissue evidence="3">Leaf</tissue>
    </source>
</reference>
<dbReference type="PRINTS" id="PR01217">
    <property type="entry name" value="PRICHEXTENSN"/>
</dbReference>
<feature type="signal peptide" evidence="2">
    <location>
        <begin position="1"/>
        <end position="20"/>
    </location>
</feature>
<feature type="chain" id="PRO_5036447337" evidence="2">
    <location>
        <begin position="21"/>
        <end position="291"/>
    </location>
</feature>
<dbReference type="GO" id="GO:0005886">
    <property type="term" value="C:plasma membrane"/>
    <property type="evidence" value="ECO:0007669"/>
    <property type="project" value="InterPro"/>
</dbReference>
<dbReference type="EMBL" id="JAAMPC010000009">
    <property type="protein sequence ID" value="KAG2293881.1"/>
    <property type="molecule type" value="Genomic_DNA"/>
</dbReference>
<feature type="compositionally biased region" description="Pro residues" evidence="1">
    <location>
        <begin position="24"/>
        <end position="118"/>
    </location>
</feature>
<evidence type="ECO:0000313" key="4">
    <source>
        <dbReference type="Proteomes" id="UP000886595"/>
    </source>
</evidence>
<gene>
    <name evidence="3" type="ORF">Bca52824_040550</name>
</gene>
<feature type="region of interest" description="Disordered" evidence="1">
    <location>
        <begin position="19"/>
        <end position="165"/>
    </location>
</feature>
<name>A0A8X7UXZ4_BRACI</name>
<accession>A0A8X7UXZ4</accession>
<dbReference type="AlphaFoldDB" id="A0A8X7UXZ4"/>
<feature type="compositionally biased region" description="Low complexity" evidence="1">
    <location>
        <begin position="142"/>
        <end position="156"/>
    </location>
</feature>